<evidence type="ECO:0000259" key="2">
    <source>
        <dbReference type="Pfam" id="PF07859"/>
    </source>
</evidence>
<dbReference type="GO" id="GO:0016787">
    <property type="term" value="F:hydrolase activity"/>
    <property type="evidence" value="ECO:0007669"/>
    <property type="project" value="InterPro"/>
</dbReference>
<dbReference type="OrthoDB" id="408631at2759"/>
<gene>
    <name evidence="3" type="ORF">N0V93_004467</name>
</gene>
<comment type="caution">
    <text evidence="3">The sequence shown here is derived from an EMBL/GenBank/DDBJ whole genome shotgun (WGS) entry which is preliminary data.</text>
</comment>
<reference evidence="3" key="1">
    <citation type="submission" date="2022-10" db="EMBL/GenBank/DDBJ databases">
        <title>Tapping the CABI collections for fungal endophytes: first genome assemblies for Collariella, Neodidymelliopsis, Ascochyta clinopodiicola, Didymella pomorum, Didymosphaeria variabile, Neocosmospora piperis and Neocucurbitaria cava.</title>
        <authorList>
            <person name="Hill R."/>
        </authorList>
    </citation>
    <scope>NUCLEOTIDE SEQUENCE</scope>
    <source>
        <strain evidence="3">IMI 355082</strain>
    </source>
</reference>
<dbReference type="PANTHER" id="PTHR23024">
    <property type="entry name" value="ARYLACETAMIDE DEACETYLASE"/>
    <property type="match status" value="1"/>
</dbReference>
<dbReference type="InterPro" id="IPR050466">
    <property type="entry name" value="Carboxylest/Gibb_receptor"/>
</dbReference>
<name>A0A9W8YSG1_9PEZI</name>
<evidence type="ECO:0000313" key="3">
    <source>
        <dbReference type="EMBL" id="KAJ4390868.1"/>
    </source>
</evidence>
<evidence type="ECO:0000256" key="1">
    <source>
        <dbReference type="SAM" id="MobiDB-lite"/>
    </source>
</evidence>
<dbReference type="EMBL" id="JAPEVB010000003">
    <property type="protein sequence ID" value="KAJ4390868.1"/>
    <property type="molecule type" value="Genomic_DNA"/>
</dbReference>
<evidence type="ECO:0000313" key="4">
    <source>
        <dbReference type="Proteomes" id="UP001140453"/>
    </source>
</evidence>
<proteinExistence type="predicted"/>
<dbReference type="SUPFAM" id="SSF53474">
    <property type="entry name" value="alpha/beta-Hydrolases"/>
    <property type="match status" value="1"/>
</dbReference>
<keyword evidence="4" id="KW-1185">Reference proteome</keyword>
<dbReference type="Gene3D" id="3.40.50.1820">
    <property type="entry name" value="alpha/beta hydrolase"/>
    <property type="match status" value="1"/>
</dbReference>
<feature type="region of interest" description="Disordered" evidence="1">
    <location>
        <begin position="443"/>
        <end position="465"/>
    </location>
</feature>
<organism evidence="3 4">
    <name type="scientific">Gnomoniopsis smithogilvyi</name>
    <dbReference type="NCBI Taxonomy" id="1191159"/>
    <lineage>
        <taxon>Eukaryota</taxon>
        <taxon>Fungi</taxon>
        <taxon>Dikarya</taxon>
        <taxon>Ascomycota</taxon>
        <taxon>Pezizomycotina</taxon>
        <taxon>Sordariomycetes</taxon>
        <taxon>Sordariomycetidae</taxon>
        <taxon>Diaporthales</taxon>
        <taxon>Gnomoniaceae</taxon>
        <taxon>Gnomoniopsis</taxon>
    </lineage>
</organism>
<dbReference type="InterPro" id="IPR013094">
    <property type="entry name" value="AB_hydrolase_3"/>
</dbReference>
<dbReference type="PANTHER" id="PTHR23024:SF648">
    <property type="entry name" value="ALPHA_BETA HYDROLASE FOLD PROTEIN"/>
    <property type="match status" value="1"/>
</dbReference>
<feature type="compositionally biased region" description="Polar residues" evidence="1">
    <location>
        <begin position="1"/>
        <end position="49"/>
    </location>
</feature>
<dbReference type="Pfam" id="PF07859">
    <property type="entry name" value="Abhydrolase_3"/>
    <property type="match status" value="1"/>
</dbReference>
<feature type="region of interest" description="Disordered" evidence="1">
    <location>
        <begin position="1"/>
        <end position="71"/>
    </location>
</feature>
<dbReference type="InterPro" id="IPR029058">
    <property type="entry name" value="AB_hydrolase_fold"/>
</dbReference>
<dbReference type="Proteomes" id="UP001140453">
    <property type="component" value="Unassembled WGS sequence"/>
</dbReference>
<protein>
    <recommendedName>
        <fullName evidence="2">Alpha/beta hydrolase fold-3 domain-containing protein</fullName>
    </recommendedName>
</protein>
<accession>A0A9W8YSG1</accession>
<feature type="domain" description="Alpha/beta hydrolase fold-3" evidence="2">
    <location>
        <begin position="148"/>
        <end position="344"/>
    </location>
</feature>
<dbReference type="AlphaFoldDB" id="A0A9W8YSG1"/>
<sequence length="465" mass="52213">MATITETETTNPLAQSQEENGALVHQSNQSQDLVRSEQQQSLVSRQPRPQSGVYAPADRPEEEERPGQKKTQQFLPWYTRWGYNITLGAAQGFLKPASLIRDTQDAIRSPLHNPNMTRTYECRKLLPTRVFFPKPFDKTKPRKLPVLFTIHGGHFIMGSPQDNDAWNAKFATKYGTAVIALNYGKAPKNAFPGPVHDVEALLLASLTDPELAPFIDRSRVSVLGWSSGGNLALTVSQLPATRRLVTSVVALYPPCDFTVTHHTKSRLRRYKPAVGGFRARETDYMLSMAPMIDWSYVPHGTELRNPLLSPYFAEHDMLPQRVFIIGCEMDMFAHEAWRTISKLAGREIPSWETPVGREGHAEMGEMRLNDERFHWEQTYNDGSSYKWLLVPDTIHNFDQRIGGVVRDTDFRADAEQKSEATLKEIGDWLGTAQYSVNTDGLSNGVNGTNGNSIANGTTNVPQIEQ</sequence>